<dbReference type="InterPro" id="IPR004006">
    <property type="entry name" value="DhaK_dom"/>
</dbReference>
<evidence type="ECO:0000256" key="3">
    <source>
        <dbReference type="ARBA" id="ARBA00012578"/>
    </source>
</evidence>
<proteinExistence type="predicted"/>
<dbReference type="PANTHER" id="PTHR28629">
    <property type="entry name" value="TRIOKINASE/FMN CYCLASE"/>
    <property type="match status" value="1"/>
</dbReference>
<dbReference type="EMBL" id="OV725081">
    <property type="protein sequence ID" value="CAH1400991.1"/>
    <property type="molecule type" value="Genomic_DNA"/>
</dbReference>
<evidence type="ECO:0000259" key="16">
    <source>
        <dbReference type="PROSITE" id="PS51480"/>
    </source>
</evidence>
<dbReference type="PANTHER" id="PTHR28629:SF4">
    <property type="entry name" value="TRIOKINASE_FMN CYCLASE"/>
    <property type="match status" value="1"/>
</dbReference>
<comment type="catalytic activity">
    <reaction evidence="14">
        <text>FAD = riboflavin cyclic-4',5'-phosphate + AMP + H(+)</text>
        <dbReference type="Rhea" id="RHEA:13729"/>
        <dbReference type="ChEBI" id="CHEBI:15378"/>
        <dbReference type="ChEBI" id="CHEBI:57692"/>
        <dbReference type="ChEBI" id="CHEBI:76202"/>
        <dbReference type="ChEBI" id="CHEBI:456215"/>
        <dbReference type="EC" id="4.6.1.15"/>
    </reaction>
</comment>
<dbReference type="GO" id="GO:0019563">
    <property type="term" value="P:glycerol catabolic process"/>
    <property type="evidence" value="ECO:0007669"/>
    <property type="project" value="TreeGrafter"/>
</dbReference>
<evidence type="ECO:0000256" key="8">
    <source>
        <dbReference type="ARBA" id="ARBA00022840"/>
    </source>
</evidence>
<keyword evidence="8" id="KW-0067">ATP-binding</keyword>
<comment type="function">
    <text evidence="11">Catalyzes both the phosphorylation of dihydroxyacetone and of glyceraldehyde, and the splitting of ribonucleoside diphosphate-X compounds among which FAD is the best substrate. Represses IFIH1-mediated cellular antiviral response.</text>
</comment>
<reference evidence="18" key="1">
    <citation type="submission" date="2022-01" db="EMBL/GenBank/DDBJ databases">
        <authorList>
            <person name="King R."/>
        </authorList>
    </citation>
    <scope>NUCLEOTIDE SEQUENCE</scope>
</reference>
<gene>
    <name evidence="18" type="ORF">NEZAVI_LOCUS10110</name>
</gene>
<dbReference type="PROSITE" id="PS51481">
    <property type="entry name" value="DHAK"/>
    <property type="match status" value="1"/>
</dbReference>
<feature type="domain" description="DhaL" evidence="16">
    <location>
        <begin position="377"/>
        <end position="575"/>
    </location>
</feature>
<dbReference type="EC" id="4.6.1.15" evidence="3"/>
<dbReference type="InterPro" id="IPR004007">
    <property type="entry name" value="DhaL_dom"/>
</dbReference>
<evidence type="ECO:0000256" key="6">
    <source>
        <dbReference type="ARBA" id="ARBA00022741"/>
    </source>
</evidence>
<comment type="subunit">
    <text evidence="12">Homodimer. Interacts with IFIH1 (via the CARD domains), the interaction is inhibited by viral infection.</text>
</comment>
<evidence type="ECO:0000256" key="4">
    <source>
        <dbReference type="ARBA" id="ARBA00018932"/>
    </source>
</evidence>
<dbReference type="Gene3D" id="3.40.50.10440">
    <property type="entry name" value="Dihydroxyacetone kinase, domain 1"/>
    <property type="match status" value="1"/>
</dbReference>
<dbReference type="PROSITE" id="PS51480">
    <property type="entry name" value="DHAL"/>
    <property type="match status" value="1"/>
</dbReference>
<dbReference type="Proteomes" id="UP001152798">
    <property type="component" value="Chromosome 5"/>
</dbReference>
<dbReference type="Pfam" id="PF02734">
    <property type="entry name" value="Dak2"/>
    <property type="match status" value="1"/>
</dbReference>
<organism evidence="18 19">
    <name type="scientific">Nezara viridula</name>
    <name type="common">Southern green stink bug</name>
    <name type="synonym">Cimex viridulus</name>
    <dbReference type="NCBI Taxonomy" id="85310"/>
    <lineage>
        <taxon>Eukaryota</taxon>
        <taxon>Metazoa</taxon>
        <taxon>Ecdysozoa</taxon>
        <taxon>Arthropoda</taxon>
        <taxon>Hexapoda</taxon>
        <taxon>Insecta</taxon>
        <taxon>Pterygota</taxon>
        <taxon>Neoptera</taxon>
        <taxon>Paraneoptera</taxon>
        <taxon>Hemiptera</taxon>
        <taxon>Heteroptera</taxon>
        <taxon>Panheteroptera</taxon>
        <taxon>Pentatomomorpha</taxon>
        <taxon>Pentatomoidea</taxon>
        <taxon>Pentatomidae</taxon>
        <taxon>Pentatominae</taxon>
        <taxon>Nezara</taxon>
    </lineage>
</organism>
<dbReference type="SUPFAM" id="SSF82549">
    <property type="entry name" value="DAK1/DegV-like"/>
    <property type="match status" value="1"/>
</dbReference>
<evidence type="ECO:0000256" key="12">
    <source>
        <dbReference type="ARBA" id="ARBA00046681"/>
    </source>
</evidence>
<evidence type="ECO:0000256" key="5">
    <source>
        <dbReference type="ARBA" id="ARBA00022679"/>
    </source>
</evidence>
<feature type="domain" description="DhaK" evidence="17">
    <location>
        <begin position="9"/>
        <end position="338"/>
    </location>
</feature>
<keyword evidence="5" id="KW-0808">Transferase</keyword>
<evidence type="ECO:0000256" key="15">
    <source>
        <dbReference type="ARBA" id="ARBA00048898"/>
    </source>
</evidence>
<dbReference type="Pfam" id="PF02733">
    <property type="entry name" value="Dak1"/>
    <property type="match status" value="1"/>
</dbReference>
<dbReference type="GO" id="GO:0034012">
    <property type="term" value="F:FAD-AMP lyase (cyclizing) activity"/>
    <property type="evidence" value="ECO:0007669"/>
    <property type="project" value="UniProtKB-EC"/>
</dbReference>
<accession>A0A9P0MRZ2</accession>
<keyword evidence="7" id="KW-0418">Kinase</keyword>
<evidence type="ECO:0000256" key="2">
    <source>
        <dbReference type="ARBA" id="ARBA00012110"/>
    </source>
</evidence>
<evidence type="ECO:0000256" key="7">
    <source>
        <dbReference type="ARBA" id="ARBA00022777"/>
    </source>
</evidence>
<name>A0A9P0MRZ2_NEZVI</name>
<dbReference type="GO" id="GO:0050354">
    <property type="term" value="F:triokinase activity"/>
    <property type="evidence" value="ECO:0007669"/>
    <property type="project" value="UniProtKB-EC"/>
</dbReference>
<comment type="catalytic activity">
    <reaction evidence="15">
        <text>dihydroxyacetone + ATP = dihydroxyacetone phosphate + ADP + H(+)</text>
        <dbReference type="Rhea" id="RHEA:15773"/>
        <dbReference type="ChEBI" id="CHEBI:15378"/>
        <dbReference type="ChEBI" id="CHEBI:16016"/>
        <dbReference type="ChEBI" id="CHEBI:30616"/>
        <dbReference type="ChEBI" id="CHEBI:57642"/>
        <dbReference type="ChEBI" id="CHEBI:456216"/>
        <dbReference type="EC" id="2.7.1.29"/>
    </reaction>
</comment>
<dbReference type="AlphaFoldDB" id="A0A9P0MRZ2"/>
<protein>
    <recommendedName>
        <fullName evidence="4">Triokinase/FMN cyclase</fullName>
        <ecNumber evidence="2">2.7.1.28</ecNumber>
        <ecNumber evidence="1">2.7.1.29</ecNumber>
        <ecNumber evidence="3">4.6.1.15</ecNumber>
    </recommendedName>
    <alternativeName>
        <fullName evidence="10">Bifunctional ATP-dependent dihydroxyacetone kinase/FAD-AMP lyase (cyclizing)</fullName>
    </alternativeName>
</protein>
<evidence type="ECO:0000256" key="11">
    <source>
        <dbReference type="ARBA" id="ARBA00045490"/>
    </source>
</evidence>
<dbReference type="EC" id="2.7.1.28" evidence="2"/>
<dbReference type="Gene3D" id="1.25.40.340">
    <property type="match status" value="1"/>
</dbReference>
<dbReference type="GO" id="GO:0004371">
    <property type="term" value="F:glycerone kinase activity"/>
    <property type="evidence" value="ECO:0007669"/>
    <property type="project" value="UniProtKB-EC"/>
</dbReference>
<keyword evidence="6" id="KW-0547">Nucleotide-binding</keyword>
<evidence type="ECO:0000313" key="19">
    <source>
        <dbReference type="Proteomes" id="UP001152798"/>
    </source>
</evidence>
<dbReference type="SMART" id="SM01120">
    <property type="entry name" value="Dak2"/>
    <property type="match status" value="1"/>
</dbReference>
<evidence type="ECO:0000259" key="17">
    <source>
        <dbReference type="PROSITE" id="PS51481"/>
    </source>
</evidence>
<dbReference type="GO" id="GO:0005829">
    <property type="term" value="C:cytosol"/>
    <property type="evidence" value="ECO:0007669"/>
    <property type="project" value="TreeGrafter"/>
</dbReference>
<dbReference type="SUPFAM" id="SSF101473">
    <property type="entry name" value="DhaL-like"/>
    <property type="match status" value="1"/>
</dbReference>
<dbReference type="OrthoDB" id="1724672at2759"/>
<keyword evidence="9" id="KW-0170">Cobalt</keyword>
<dbReference type="EC" id="2.7.1.29" evidence="1"/>
<dbReference type="Gene3D" id="3.30.1180.20">
    <property type="entry name" value="Dihydroxyacetone kinase, domain 2"/>
    <property type="match status" value="1"/>
</dbReference>
<evidence type="ECO:0000256" key="13">
    <source>
        <dbReference type="ARBA" id="ARBA00047974"/>
    </source>
</evidence>
<evidence type="ECO:0000256" key="1">
    <source>
        <dbReference type="ARBA" id="ARBA00012107"/>
    </source>
</evidence>
<evidence type="ECO:0000256" key="10">
    <source>
        <dbReference type="ARBA" id="ARBA00032426"/>
    </source>
</evidence>
<evidence type="ECO:0000256" key="14">
    <source>
        <dbReference type="ARBA" id="ARBA00048526"/>
    </source>
</evidence>
<keyword evidence="19" id="KW-1185">Reference proteome</keyword>
<comment type="catalytic activity">
    <reaction evidence="13">
        <text>D-glyceraldehyde + ATP = D-glyceraldehyde 3-phosphate + ADP + H(+)</text>
        <dbReference type="Rhea" id="RHEA:13941"/>
        <dbReference type="ChEBI" id="CHEBI:15378"/>
        <dbReference type="ChEBI" id="CHEBI:17378"/>
        <dbReference type="ChEBI" id="CHEBI:30616"/>
        <dbReference type="ChEBI" id="CHEBI:59776"/>
        <dbReference type="ChEBI" id="CHEBI:456216"/>
        <dbReference type="EC" id="2.7.1.28"/>
    </reaction>
</comment>
<dbReference type="GO" id="GO:0005524">
    <property type="term" value="F:ATP binding"/>
    <property type="evidence" value="ECO:0007669"/>
    <property type="project" value="UniProtKB-KW"/>
</dbReference>
<sequence length="598" mass="66350">MPGIMFCNDDNSVWNDALKGMKAAHAGLFISIEKRLVLLNKDRGNRVAVLTGCGFGHEPFPMGFVGENFLTGCVLGSVFSAPTVPQILNAIFNLSRWNSGGIMIIALNYVTISLNFRLAAKRAMDAGIKVKMVVMTDDCALERNHIKYVYENMMVKRGLCGVIICAKILGGMSTAGFGLDQVYHHGTMIKLRTATISACYSCCQMPNSCHPALQIKNYEIIIGTGGHAEDGLKRVEMGPLNYIVSLMVEQIFDVFLISPGDKVLLFLNNCGVCTETEMYILAREVELQLAPKVLVLKTIVGKFYTSLDMKGFQICLTNVTCNESWLRYMEFGTDAFAWPSFNLANFPTQRVDHEPIGVQPFRFSKRDGWKLNYALAHIFGDCIQTSCIALKKNENEINAMDAVFRTGDVGTKLKSFAVRALKDIKGASLLMDMSKTFMLMAQIAEEEVDTILGEVLAVLFTGAAQGTSSWESVWNQALDTLSMYTTARIGHRTLLDALVPAYRAYKTVVSENGQRFWVKALKNATSVAKEWCEKTKHMAPKTWIVKHGEPGLVPPHNLPDPGAFVVTLWLDAVTHETTKKRRFSAVVKKNVVISRKNK</sequence>
<dbReference type="InterPro" id="IPR036117">
    <property type="entry name" value="DhaL_dom_sf"/>
</dbReference>
<evidence type="ECO:0000256" key="9">
    <source>
        <dbReference type="ARBA" id="ARBA00023285"/>
    </source>
</evidence>
<evidence type="ECO:0000313" key="18">
    <source>
        <dbReference type="EMBL" id="CAH1400991.1"/>
    </source>
</evidence>
<dbReference type="InterPro" id="IPR050861">
    <property type="entry name" value="Dihydroxyacetone_Kinase"/>
</dbReference>